<comment type="subunit">
    <text evidence="7">Homodimer.</text>
</comment>
<name>A0A4R5D6D5_9ACTN</name>
<comment type="cofactor">
    <cofactor evidence="7 8">
        <name>Mg(2+)</name>
        <dbReference type="ChEBI" id="CHEBI:18420"/>
    </cofactor>
    <text evidence="7 8">Binds 3 Mg(2+) ions per subunit.</text>
</comment>
<comment type="caution">
    <text evidence="10">The sequence shown here is derived from an EMBL/GenBank/DDBJ whole genome shotgun (WGS) entry which is preliminary data.</text>
</comment>
<dbReference type="SUPFAM" id="SSF50249">
    <property type="entry name" value="Nucleic acid-binding proteins"/>
    <property type="match status" value="1"/>
</dbReference>
<dbReference type="GO" id="GO:0005524">
    <property type="term" value="F:ATP binding"/>
    <property type="evidence" value="ECO:0007669"/>
    <property type="project" value="UniProtKB-UniRule"/>
</dbReference>
<dbReference type="Gene3D" id="3.30.930.10">
    <property type="entry name" value="Bira Bifunctional Protein, Domain 2"/>
    <property type="match status" value="1"/>
</dbReference>
<dbReference type="EMBL" id="SMKZ01000021">
    <property type="protein sequence ID" value="TDE08966.1"/>
    <property type="molecule type" value="Genomic_DNA"/>
</dbReference>
<dbReference type="InterPro" id="IPR006195">
    <property type="entry name" value="aa-tRNA-synth_II"/>
</dbReference>
<keyword evidence="5 7" id="KW-0030">Aminoacyl-tRNA synthetase</keyword>
<protein>
    <recommendedName>
        <fullName evidence="7">Lysine--tRNA ligase</fullName>
        <ecNumber evidence="7">6.1.1.6</ecNumber>
    </recommendedName>
    <alternativeName>
        <fullName evidence="7">Lysyl-tRNA synthetase</fullName>
        <shortName evidence="7">LysRS</shortName>
    </alternativeName>
</protein>
<dbReference type="FunCoup" id="A0A4R5D6D5">
    <property type="interactions" value="458"/>
</dbReference>
<feature type="domain" description="Aminoacyl-transfer RNA synthetases class-II family profile" evidence="9">
    <location>
        <begin position="166"/>
        <end position="482"/>
    </location>
</feature>
<feature type="binding site" evidence="7">
    <location>
        <position position="395"/>
    </location>
    <ligand>
        <name>Mg(2+)</name>
        <dbReference type="ChEBI" id="CHEBI:18420"/>
        <label>1</label>
    </ligand>
</feature>
<evidence type="ECO:0000256" key="5">
    <source>
        <dbReference type="ARBA" id="ARBA00023146"/>
    </source>
</evidence>
<reference evidence="10 11" key="1">
    <citation type="submission" date="2019-03" db="EMBL/GenBank/DDBJ databases">
        <title>Draft genome sequences of novel Actinobacteria.</title>
        <authorList>
            <person name="Sahin N."/>
            <person name="Ay H."/>
            <person name="Saygin H."/>
        </authorList>
    </citation>
    <scope>NUCLEOTIDE SEQUENCE [LARGE SCALE GENOMIC DNA]</scope>
    <source>
        <strain evidence="10 11">5K138</strain>
    </source>
</reference>
<dbReference type="RefSeq" id="WP_131896308.1">
    <property type="nucleotide sequence ID" value="NZ_SMKZ01000021.1"/>
</dbReference>
<keyword evidence="1 7" id="KW-0436">Ligase</keyword>
<dbReference type="InterPro" id="IPR004364">
    <property type="entry name" value="Aa-tRNA-synt_II"/>
</dbReference>
<evidence type="ECO:0000313" key="10">
    <source>
        <dbReference type="EMBL" id="TDE08966.1"/>
    </source>
</evidence>
<keyword evidence="7" id="KW-0963">Cytoplasm</keyword>
<proteinExistence type="inferred from homology"/>
<dbReference type="InterPro" id="IPR018149">
    <property type="entry name" value="Lys-tRNA-synth_II_C"/>
</dbReference>
<comment type="catalytic activity">
    <reaction evidence="6 7 8">
        <text>tRNA(Lys) + L-lysine + ATP = L-lysyl-tRNA(Lys) + AMP + diphosphate</text>
        <dbReference type="Rhea" id="RHEA:20792"/>
        <dbReference type="Rhea" id="RHEA-COMP:9696"/>
        <dbReference type="Rhea" id="RHEA-COMP:9697"/>
        <dbReference type="ChEBI" id="CHEBI:30616"/>
        <dbReference type="ChEBI" id="CHEBI:32551"/>
        <dbReference type="ChEBI" id="CHEBI:33019"/>
        <dbReference type="ChEBI" id="CHEBI:78442"/>
        <dbReference type="ChEBI" id="CHEBI:78529"/>
        <dbReference type="ChEBI" id="CHEBI:456215"/>
        <dbReference type="EC" id="6.1.1.6"/>
    </reaction>
</comment>
<dbReference type="CDD" id="cd04322">
    <property type="entry name" value="LysRS_N"/>
    <property type="match status" value="1"/>
</dbReference>
<keyword evidence="7 8" id="KW-0460">Magnesium</keyword>
<comment type="similarity">
    <text evidence="7">Belongs to the class-II aminoacyl-tRNA synthetase family.</text>
</comment>
<dbReference type="PROSITE" id="PS50862">
    <property type="entry name" value="AA_TRNA_LIGASE_II"/>
    <property type="match status" value="1"/>
</dbReference>
<dbReference type="InterPro" id="IPR002313">
    <property type="entry name" value="Lys-tRNA-ligase_II"/>
</dbReference>
<dbReference type="InterPro" id="IPR044136">
    <property type="entry name" value="Lys-tRNA-ligase_II_N"/>
</dbReference>
<dbReference type="PANTHER" id="PTHR42918">
    <property type="entry name" value="LYSYL-TRNA SYNTHETASE"/>
    <property type="match status" value="1"/>
</dbReference>
<dbReference type="Pfam" id="PF00152">
    <property type="entry name" value="tRNA-synt_2"/>
    <property type="match status" value="1"/>
</dbReference>
<dbReference type="PANTHER" id="PTHR42918:SF15">
    <property type="entry name" value="LYSINE--TRNA LIGASE, CHLOROPLASTIC_MITOCHONDRIAL"/>
    <property type="match status" value="1"/>
</dbReference>
<keyword evidence="3 7" id="KW-0547">Nucleotide-binding</keyword>
<evidence type="ECO:0000313" key="11">
    <source>
        <dbReference type="Proteomes" id="UP000294739"/>
    </source>
</evidence>
<keyword evidence="4 7" id="KW-0067">ATP-binding</keyword>
<dbReference type="EC" id="6.1.1.6" evidence="7"/>
<evidence type="ECO:0000259" key="9">
    <source>
        <dbReference type="PROSITE" id="PS50862"/>
    </source>
</evidence>
<dbReference type="GO" id="GO:0004824">
    <property type="term" value="F:lysine-tRNA ligase activity"/>
    <property type="evidence" value="ECO:0007669"/>
    <property type="project" value="UniProtKB-UniRule"/>
</dbReference>
<evidence type="ECO:0000256" key="8">
    <source>
        <dbReference type="RuleBase" id="RU000336"/>
    </source>
</evidence>
<evidence type="ECO:0000256" key="1">
    <source>
        <dbReference type="ARBA" id="ARBA00022598"/>
    </source>
</evidence>
<evidence type="ECO:0000256" key="3">
    <source>
        <dbReference type="ARBA" id="ARBA00022741"/>
    </source>
</evidence>
<dbReference type="GO" id="GO:0005829">
    <property type="term" value="C:cytosol"/>
    <property type="evidence" value="ECO:0007669"/>
    <property type="project" value="TreeGrafter"/>
</dbReference>
<dbReference type="InterPro" id="IPR045864">
    <property type="entry name" value="aa-tRNA-synth_II/BPL/LPL"/>
</dbReference>
<dbReference type="PRINTS" id="PR00982">
    <property type="entry name" value="TRNASYNTHLYS"/>
</dbReference>
<dbReference type="InParanoid" id="A0A4R5D6D5"/>
<dbReference type="NCBIfam" id="TIGR00499">
    <property type="entry name" value="lysS_bact"/>
    <property type="match status" value="1"/>
</dbReference>
<evidence type="ECO:0000256" key="2">
    <source>
        <dbReference type="ARBA" id="ARBA00022723"/>
    </source>
</evidence>
<comment type="subcellular location">
    <subcellularLocation>
        <location evidence="7">Cytoplasm</location>
    </subcellularLocation>
</comment>
<evidence type="ECO:0000256" key="7">
    <source>
        <dbReference type="HAMAP-Rule" id="MF_00252"/>
    </source>
</evidence>
<dbReference type="InterPro" id="IPR012340">
    <property type="entry name" value="NA-bd_OB-fold"/>
</dbReference>
<dbReference type="Pfam" id="PF01336">
    <property type="entry name" value="tRNA_anti-codon"/>
    <property type="match status" value="1"/>
</dbReference>
<organism evidence="10 11">
    <name type="scientific">Jiangella asiatica</name>
    <dbReference type="NCBI Taxonomy" id="2530372"/>
    <lineage>
        <taxon>Bacteria</taxon>
        <taxon>Bacillati</taxon>
        <taxon>Actinomycetota</taxon>
        <taxon>Actinomycetes</taxon>
        <taxon>Jiangellales</taxon>
        <taxon>Jiangellaceae</taxon>
        <taxon>Jiangella</taxon>
    </lineage>
</organism>
<dbReference type="GO" id="GO:0000287">
    <property type="term" value="F:magnesium ion binding"/>
    <property type="evidence" value="ECO:0007669"/>
    <property type="project" value="UniProtKB-UniRule"/>
</dbReference>
<dbReference type="AlphaFoldDB" id="A0A4R5D6D5"/>
<dbReference type="GO" id="GO:0000049">
    <property type="term" value="F:tRNA binding"/>
    <property type="evidence" value="ECO:0007669"/>
    <property type="project" value="TreeGrafter"/>
</dbReference>
<feature type="binding site" evidence="7">
    <location>
        <position position="402"/>
    </location>
    <ligand>
        <name>Mg(2+)</name>
        <dbReference type="ChEBI" id="CHEBI:18420"/>
        <label>1</label>
    </ligand>
</feature>
<dbReference type="HAMAP" id="MF_00252">
    <property type="entry name" value="Lys_tRNA_synth_class2"/>
    <property type="match status" value="1"/>
</dbReference>
<keyword evidence="11" id="KW-1185">Reference proteome</keyword>
<keyword evidence="2 7" id="KW-0479">Metal-binding</keyword>
<dbReference type="Proteomes" id="UP000294739">
    <property type="component" value="Unassembled WGS sequence"/>
</dbReference>
<dbReference type="NCBIfam" id="NF001756">
    <property type="entry name" value="PRK00484.1"/>
    <property type="match status" value="1"/>
</dbReference>
<dbReference type="OrthoDB" id="9801152at2"/>
<keyword evidence="7" id="KW-0648">Protein biosynthesis</keyword>
<dbReference type="SUPFAM" id="SSF55681">
    <property type="entry name" value="Class II aaRS and biotin synthetases"/>
    <property type="match status" value="1"/>
</dbReference>
<sequence length="483" mass="53829">MRIRREKRAELLASGVPPYRLGFDRTHTFVGLRSAYPDLAPGTETGDRAAVAGRVIFLRNTGKLCFARLREGDGAELQVMLSLDRVGEESLAQWKHLVDIGDHVGVEGEVIVSKRGELSVTADTWIMLSKALRPLPVAHKDLNEETRVRQRYADLIVNPAAREMVRTRATVTRSVRETLHRHGYIEVETPVLQLIHGGAAARPFHTHLNAFDIPMTLRIALELYLKRAIVGGVDKVYEIGRIFRNEGIDSTHSPEFTMLEAYGAYEDYDGMAALTRDIVVDAARAIGRTVIFDGHGGEIDLEAPWQRVTLHEAVSNAVGDEVTIDTPVQRLRDLADKHQVRLDPEWDHGEIVLELFEKLAEHTFMPPTFICDYPESVRPLARPHRGDPRLVEAWDLIVGGVECGVAYSELIDPVLQRERLATQSLKAAAGDPEAMQLDEDFLRAIEYGMPPTGGMGLGIDRLLMLLTGVGIRETILFPLVKPE</sequence>
<evidence type="ECO:0000256" key="6">
    <source>
        <dbReference type="ARBA" id="ARBA00048573"/>
    </source>
</evidence>
<gene>
    <name evidence="7 10" type="primary">lysS</name>
    <name evidence="10" type="ORF">E1269_15760</name>
</gene>
<dbReference type="InterPro" id="IPR004365">
    <property type="entry name" value="NA-bd_OB_tRNA"/>
</dbReference>
<feature type="binding site" evidence="7">
    <location>
        <position position="402"/>
    </location>
    <ligand>
        <name>Mg(2+)</name>
        <dbReference type="ChEBI" id="CHEBI:18420"/>
        <label>2</label>
    </ligand>
</feature>
<dbReference type="Gene3D" id="2.40.50.140">
    <property type="entry name" value="Nucleic acid-binding proteins"/>
    <property type="match status" value="1"/>
</dbReference>
<accession>A0A4R5D6D5</accession>
<evidence type="ECO:0000256" key="4">
    <source>
        <dbReference type="ARBA" id="ARBA00022840"/>
    </source>
</evidence>
<dbReference type="GO" id="GO:0006430">
    <property type="term" value="P:lysyl-tRNA aminoacylation"/>
    <property type="evidence" value="ECO:0007669"/>
    <property type="project" value="UniProtKB-UniRule"/>
</dbReference>